<feature type="domain" description="Response regulatory" evidence="3">
    <location>
        <begin position="8"/>
        <end position="122"/>
    </location>
</feature>
<proteinExistence type="predicted"/>
<evidence type="ECO:0000259" key="3">
    <source>
        <dbReference type="PROSITE" id="PS50110"/>
    </source>
</evidence>
<dbReference type="Pfam" id="PF00072">
    <property type="entry name" value="Response_reg"/>
    <property type="match status" value="1"/>
</dbReference>
<protein>
    <submittedName>
        <fullName evidence="4">Response regulator</fullName>
    </submittedName>
</protein>
<dbReference type="Proteomes" id="UP001595989">
    <property type="component" value="Unassembled WGS sequence"/>
</dbReference>
<dbReference type="SUPFAM" id="SSF52172">
    <property type="entry name" value="CheY-like"/>
    <property type="match status" value="1"/>
</dbReference>
<dbReference type="RefSeq" id="WP_390294466.1">
    <property type="nucleotide sequence ID" value="NZ_JBHSFU010000004.1"/>
</dbReference>
<dbReference type="InterPro" id="IPR050595">
    <property type="entry name" value="Bact_response_regulator"/>
</dbReference>
<evidence type="ECO:0000313" key="5">
    <source>
        <dbReference type="Proteomes" id="UP001595989"/>
    </source>
</evidence>
<dbReference type="PANTHER" id="PTHR44591">
    <property type="entry name" value="STRESS RESPONSE REGULATOR PROTEIN 1"/>
    <property type="match status" value="1"/>
</dbReference>
<keyword evidence="1 2" id="KW-0597">Phosphoprotein</keyword>
<evidence type="ECO:0000313" key="4">
    <source>
        <dbReference type="EMBL" id="MFC4558100.1"/>
    </source>
</evidence>
<dbReference type="InterPro" id="IPR001789">
    <property type="entry name" value="Sig_transdc_resp-reg_receiver"/>
</dbReference>
<dbReference type="PANTHER" id="PTHR44591:SF3">
    <property type="entry name" value="RESPONSE REGULATORY DOMAIN-CONTAINING PROTEIN"/>
    <property type="match status" value="1"/>
</dbReference>
<evidence type="ECO:0000256" key="2">
    <source>
        <dbReference type="PROSITE-ProRule" id="PRU00169"/>
    </source>
</evidence>
<feature type="modified residue" description="4-aspartylphosphate" evidence="2">
    <location>
        <position position="57"/>
    </location>
</feature>
<dbReference type="InterPro" id="IPR011006">
    <property type="entry name" value="CheY-like_superfamily"/>
</dbReference>
<gene>
    <name evidence="4" type="ORF">ACFO3D_07740</name>
</gene>
<comment type="caution">
    <text evidence="4">The sequence shown here is derived from an EMBL/GenBank/DDBJ whole genome shotgun (WGS) entry which is preliminary data.</text>
</comment>
<organism evidence="4 5">
    <name type="scientific">Virgibacillus kekensis</name>
    <dbReference type="NCBI Taxonomy" id="202261"/>
    <lineage>
        <taxon>Bacteria</taxon>
        <taxon>Bacillati</taxon>
        <taxon>Bacillota</taxon>
        <taxon>Bacilli</taxon>
        <taxon>Bacillales</taxon>
        <taxon>Bacillaceae</taxon>
        <taxon>Virgibacillus</taxon>
    </lineage>
</organism>
<dbReference type="Gene3D" id="3.40.50.2300">
    <property type="match status" value="1"/>
</dbReference>
<sequence>MINKAEKKILVVDDQLGIRLLLQEVFSNEGYQVKTVQTGQEALDVIYEESFDLLMLDYKLPVVDGVQVLQQLDRDNYYIPTIVMSGLAEDIIKESQRFSLVKKVLPKPFNVQDVCGIAEELMSVKG</sequence>
<accession>A0ABV9DGY8</accession>
<evidence type="ECO:0000256" key="1">
    <source>
        <dbReference type="ARBA" id="ARBA00022553"/>
    </source>
</evidence>
<dbReference type="SMART" id="SM00448">
    <property type="entry name" value="REC"/>
    <property type="match status" value="1"/>
</dbReference>
<dbReference type="PROSITE" id="PS50110">
    <property type="entry name" value="RESPONSE_REGULATORY"/>
    <property type="match status" value="1"/>
</dbReference>
<name>A0ABV9DGY8_9BACI</name>
<reference evidence="5" key="1">
    <citation type="journal article" date="2019" name="Int. J. Syst. Evol. Microbiol.">
        <title>The Global Catalogue of Microorganisms (GCM) 10K type strain sequencing project: providing services to taxonomists for standard genome sequencing and annotation.</title>
        <authorList>
            <consortium name="The Broad Institute Genomics Platform"/>
            <consortium name="The Broad Institute Genome Sequencing Center for Infectious Disease"/>
            <person name="Wu L."/>
            <person name="Ma J."/>
        </authorList>
    </citation>
    <scope>NUCLEOTIDE SEQUENCE [LARGE SCALE GENOMIC DNA]</scope>
    <source>
        <strain evidence="5">CGMCC 4.7426</strain>
    </source>
</reference>
<dbReference type="EMBL" id="JBHSFU010000004">
    <property type="protein sequence ID" value="MFC4558100.1"/>
    <property type="molecule type" value="Genomic_DNA"/>
</dbReference>
<keyword evidence="5" id="KW-1185">Reference proteome</keyword>